<feature type="region of interest" description="Disordered" evidence="1">
    <location>
        <begin position="32"/>
        <end position="54"/>
    </location>
</feature>
<feature type="region of interest" description="Disordered" evidence="1">
    <location>
        <begin position="75"/>
        <end position="117"/>
    </location>
</feature>
<dbReference type="EMBL" id="HBUF01238280">
    <property type="protein sequence ID" value="CAG6675952.1"/>
    <property type="molecule type" value="Transcribed_RNA"/>
</dbReference>
<evidence type="ECO:0000256" key="2">
    <source>
        <dbReference type="SAM" id="SignalP"/>
    </source>
</evidence>
<sequence>MLSMNFVLCSIVLCFVVADVELYPGSFGSSYSSFSSGLLSTAQDEEDLYEEERDSDAEYRIIAKLAQIIQHLKLKYTATPPPPPPPPPLPPPPPPSPPPPPPPPLGPLPLATTPSPQ</sequence>
<accession>A0A8D8SY57</accession>
<proteinExistence type="predicted"/>
<feature type="compositionally biased region" description="Pro residues" evidence="1">
    <location>
        <begin position="79"/>
        <end position="107"/>
    </location>
</feature>
<name>A0A8D8SY57_9HEMI</name>
<feature type="compositionally biased region" description="Low complexity" evidence="1">
    <location>
        <begin position="108"/>
        <end position="117"/>
    </location>
</feature>
<feature type="chain" id="PRO_5034291583" evidence="2">
    <location>
        <begin position="19"/>
        <end position="117"/>
    </location>
</feature>
<organism evidence="3">
    <name type="scientific">Cacopsylla melanoneura</name>
    <dbReference type="NCBI Taxonomy" id="428564"/>
    <lineage>
        <taxon>Eukaryota</taxon>
        <taxon>Metazoa</taxon>
        <taxon>Ecdysozoa</taxon>
        <taxon>Arthropoda</taxon>
        <taxon>Hexapoda</taxon>
        <taxon>Insecta</taxon>
        <taxon>Pterygota</taxon>
        <taxon>Neoptera</taxon>
        <taxon>Paraneoptera</taxon>
        <taxon>Hemiptera</taxon>
        <taxon>Sternorrhyncha</taxon>
        <taxon>Psylloidea</taxon>
        <taxon>Psyllidae</taxon>
        <taxon>Psyllinae</taxon>
        <taxon>Cacopsylla</taxon>
    </lineage>
</organism>
<feature type="compositionally biased region" description="Acidic residues" evidence="1">
    <location>
        <begin position="43"/>
        <end position="54"/>
    </location>
</feature>
<evidence type="ECO:0000313" key="3">
    <source>
        <dbReference type="EMBL" id="CAG6675952.1"/>
    </source>
</evidence>
<evidence type="ECO:0000256" key="1">
    <source>
        <dbReference type="SAM" id="MobiDB-lite"/>
    </source>
</evidence>
<dbReference type="AlphaFoldDB" id="A0A8D8SY57"/>
<feature type="signal peptide" evidence="2">
    <location>
        <begin position="1"/>
        <end position="18"/>
    </location>
</feature>
<protein>
    <submittedName>
        <fullName evidence="3">Uncharacterized protein</fullName>
    </submittedName>
</protein>
<keyword evidence="2" id="KW-0732">Signal</keyword>
<reference evidence="3" key="1">
    <citation type="submission" date="2021-05" db="EMBL/GenBank/DDBJ databases">
        <authorList>
            <person name="Alioto T."/>
            <person name="Alioto T."/>
            <person name="Gomez Garrido J."/>
        </authorList>
    </citation>
    <scope>NUCLEOTIDE SEQUENCE</scope>
</reference>